<gene>
    <name evidence="1" type="ORF">KBO27_32160</name>
</gene>
<sequence length="183" mass="20499">MPNCREDATQHGIQLRRTLPRSATIIEAFHHAPDSDNVSELVLRAANDLADHHAQQWQAEDVSRAPGASAEAVAESKRLIDALNARRVALVERIDEWASPLVSRCEEASLHTETLGSVIDRLAIAWVRKENLVNNDGDRDRARLALRQLAELADAYDDLVRDVGAGQRRLPLWRPLKTYRTTS</sequence>
<evidence type="ECO:0000313" key="1">
    <source>
        <dbReference type="EMBL" id="MBQ0928623.1"/>
    </source>
</evidence>
<protein>
    <submittedName>
        <fullName evidence="1">DUF4254 domain-containing protein</fullName>
    </submittedName>
</protein>
<organism evidence="1 2">
    <name type="scientific">Saccharopolyspora endophytica</name>
    <dbReference type="NCBI Taxonomy" id="543886"/>
    <lineage>
        <taxon>Bacteria</taxon>
        <taxon>Bacillati</taxon>
        <taxon>Actinomycetota</taxon>
        <taxon>Actinomycetes</taxon>
        <taxon>Pseudonocardiales</taxon>
        <taxon>Pseudonocardiaceae</taxon>
        <taxon>Saccharopolyspora</taxon>
    </lineage>
</organism>
<accession>A0ABS5DQT9</accession>
<keyword evidence="2" id="KW-1185">Reference proteome</keyword>
<name>A0ABS5DQT9_9PSEU</name>
<dbReference type="RefSeq" id="WP_210973625.1">
    <property type="nucleotide sequence ID" value="NZ_JAGPXE010000021.1"/>
</dbReference>
<dbReference type="Pfam" id="PF14063">
    <property type="entry name" value="DUF4254"/>
    <property type="match status" value="1"/>
</dbReference>
<dbReference type="Proteomes" id="UP000674084">
    <property type="component" value="Unassembled WGS sequence"/>
</dbReference>
<dbReference type="InterPro" id="IPR025350">
    <property type="entry name" value="DUF4254"/>
</dbReference>
<reference evidence="1 2" key="1">
    <citation type="submission" date="2021-04" db="EMBL/GenBank/DDBJ databases">
        <title>Whole-genome sequencing of Saccharopolyspora endophytica KCTC 19397.</title>
        <authorList>
            <person name="Ay H."/>
            <person name="Saygin H."/>
            <person name="Sahin N."/>
        </authorList>
    </citation>
    <scope>NUCLEOTIDE SEQUENCE [LARGE SCALE GENOMIC DNA]</scope>
    <source>
        <strain evidence="1 2">KCTC 19397</strain>
    </source>
</reference>
<comment type="caution">
    <text evidence="1">The sequence shown here is derived from an EMBL/GenBank/DDBJ whole genome shotgun (WGS) entry which is preliminary data.</text>
</comment>
<evidence type="ECO:0000313" key="2">
    <source>
        <dbReference type="Proteomes" id="UP000674084"/>
    </source>
</evidence>
<dbReference type="EMBL" id="JAGPXE010000021">
    <property type="protein sequence ID" value="MBQ0928623.1"/>
    <property type="molecule type" value="Genomic_DNA"/>
</dbReference>
<proteinExistence type="predicted"/>